<dbReference type="SMART" id="SM00906">
    <property type="entry name" value="Fungal_trans"/>
    <property type="match status" value="1"/>
</dbReference>
<dbReference type="InterPro" id="IPR050987">
    <property type="entry name" value="AtrR-like"/>
</dbReference>
<name>A0AAD7ESD3_9AGAR</name>
<reference evidence="4" key="1">
    <citation type="submission" date="2023-03" db="EMBL/GenBank/DDBJ databases">
        <title>Massive genome expansion in bonnet fungi (Mycena s.s.) driven by repeated elements and novel gene families across ecological guilds.</title>
        <authorList>
            <consortium name="Lawrence Berkeley National Laboratory"/>
            <person name="Harder C.B."/>
            <person name="Miyauchi S."/>
            <person name="Viragh M."/>
            <person name="Kuo A."/>
            <person name="Thoen E."/>
            <person name="Andreopoulos B."/>
            <person name="Lu D."/>
            <person name="Skrede I."/>
            <person name="Drula E."/>
            <person name="Henrissat B."/>
            <person name="Morin E."/>
            <person name="Kohler A."/>
            <person name="Barry K."/>
            <person name="LaButti K."/>
            <person name="Morin E."/>
            <person name="Salamov A."/>
            <person name="Lipzen A."/>
            <person name="Mereny Z."/>
            <person name="Hegedus B."/>
            <person name="Baldrian P."/>
            <person name="Stursova M."/>
            <person name="Weitz H."/>
            <person name="Taylor A."/>
            <person name="Grigoriev I.V."/>
            <person name="Nagy L.G."/>
            <person name="Martin F."/>
            <person name="Kauserud H."/>
        </authorList>
    </citation>
    <scope>NUCLEOTIDE SEQUENCE</scope>
    <source>
        <strain evidence="4">CBHHK002</strain>
    </source>
</reference>
<keyword evidence="2" id="KW-0472">Membrane</keyword>
<dbReference type="Pfam" id="PF04082">
    <property type="entry name" value="Fungal_trans"/>
    <property type="match status" value="1"/>
</dbReference>
<comment type="caution">
    <text evidence="4">The sequence shown here is derived from an EMBL/GenBank/DDBJ whole genome shotgun (WGS) entry which is preliminary data.</text>
</comment>
<accession>A0AAD7ESD3</accession>
<protein>
    <submittedName>
        <fullName evidence="4">Fungal-specific transcription factor domain-containing protein</fullName>
    </submittedName>
</protein>
<dbReference type="CDD" id="cd12148">
    <property type="entry name" value="fungal_TF_MHR"/>
    <property type="match status" value="1"/>
</dbReference>
<dbReference type="GO" id="GO:0003700">
    <property type="term" value="F:DNA-binding transcription factor activity"/>
    <property type="evidence" value="ECO:0007669"/>
    <property type="project" value="InterPro"/>
</dbReference>
<keyword evidence="5" id="KW-1185">Reference proteome</keyword>
<sequence>MSRKRFTACIVRYVTALENRVEKMERLLTEERLLPGIDFAEQLENESEVQPLVRVETLPRNDGDLADGLNKLKLNPEGQRFFGKSSGIQFVQTAFNFQTHLTGIAISQMRHRMFSVKRDQFWVPSPWLLPPVGEEAPQYSFPNAELLPVLVDKYFTEVNPFWPVLHRPTFERKVADKLHLRDHRFGSTLLMVCSLGARHLDDPQIDDENGSLYSAGWKWHRQVRVIPKHLIYKPDLHELQTVALSALYCKILSSTALCWTQVGFGLRRAQDVGAHRRRNQDHPTAESEQWKRVFWVLLCLDRVTGTHIGRPLAMHYQDFDQELPVECDDESWDLPEPRNFKQPKDKPSVLSYFICYAKLLEIQASATTTLYSPRKPKDPSGHFVPPTEAQCITAFDSALNAWLNDVPEHLRWDPARKNILHFKQSALLFAAYYNVQILVHRPFIPAPFEASPPGALPSLAIASNAARNCAHIFDAYEKRGILPFYKNIVPIAFTAGIVLILSAWSGKTSTFTFKPSKELDLIQSCIRLTSKAENR</sequence>
<proteinExistence type="predicted"/>
<feature type="transmembrane region" description="Helical" evidence="2">
    <location>
        <begin position="484"/>
        <end position="504"/>
    </location>
</feature>
<dbReference type="InterPro" id="IPR007219">
    <property type="entry name" value="XnlR_reg_dom"/>
</dbReference>
<dbReference type="Proteomes" id="UP001218218">
    <property type="component" value="Unassembled WGS sequence"/>
</dbReference>
<keyword evidence="1" id="KW-0539">Nucleus</keyword>
<organism evidence="4 5">
    <name type="scientific">Mycena albidolilacea</name>
    <dbReference type="NCBI Taxonomy" id="1033008"/>
    <lineage>
        <taxon>Eukaryota</taxon>
        <taxon>Fungi</taxon>
        <taxon>Dikarya</taxon>
        <taxon>Basidiomycota</taxon>
        <taxon>Agaricomycotina</taxon>
        <taxon>Agaricomycetes</taxon>
        <taxon>Agaricomycetidae</taxon>
        <taxon>Agaricales</taxon>
        <taxon>Marasmiineae</taxon>
        <taxon>Mycenaceae</taxon>
        <taxon>Mycena</taxon>
    </lineage>
</organism>
<keyword evidence="2" id="KW-0812">Transmembrane</keyword>
<feature type="domain" description="Xylanolytic transcriptional activator regulatory" evidence="3">
    <location>
        <begin position="258"/>
        <end position="330"/>
    </location>
</feature>
<dbReference type="AlphaFoldDB" id="A0AAD7ESD3"/>
<evidence type="ECO:0000256" key="2">
    <source>
        <dbReference type="SAM" id="Phobius"/>
    </source>
</evidence>
<evidence type="ECO:0000256" key="1">
    <source>
        <dbReference type="ARBA" id="ARBA00023242"/>
    </source>
</evidence>
<evidence type="ECO:0000259" key="3">
    <source>
        <dbReference type="SMART" id="SM00906"/>
    </source>
</evidence>
<dbReference type="EMBL" id="JARIHO010000020">
    <property type="protein sequence ID" value="KAJ7346963.1"/>
    <property type="molecule type" value="Genomic_DNA"/>
</dbReference>
<evidence type="ECO:0000313" key="5">
    <source>
        <dbReference type="Proteomes" id="UP001218218"/>
    </source>
</evidence>
<gene>
    <name evidence="4" type="ORF">DFH08DRAFT_1007461</name>
</gene>
<keyword evidence="2" id="KW-1133">Transmembrane helix</keyword>
<dbReference type="GO" id="GO:0006351">
    <property type="term" value="P:DNA-templated transcription"/>
    <property type="evidence" value="ECO:0007669"/>
    <property type="project" value="InterPro"/>
</dbReference>
<evidence type="ECO:0000313" key="4">
    <source>
        <dbReference type="EMBL" id="KAJ7346963.1"/>
    </source>
</evidence>
<dbReference type="GO" id="GO:0003677">
    <property type="term" value="F:DNA binding"/>
    <property type="evidence" value="ECO:0007669"/>
    <property type="project" value="InterPro"/>
</dbReference>
<dbReference type="PANTHER" id="PTHR46910">
    <property type="entry name" value="TRANSCRIPTION FACTOR PDR1"/>
    <property type="match status" value="1"/>
</dbReference>
<dbReference type="GO" id="GO:0008270">
    <property type="term" value="F:zinc ion binding"/>
    <property type="evidence" value="ECO:0007669"/>
    <property type="project" value="InterPro"/>
</dbReference>
<feature type="non-terminal residue" evidence="4">
    <location>
        <position position="1"/>
    </location>
</feature>
<dbReference type="PANTHER" id="PTHR46910:SF38">
    <property type="entry name" value="ZN(2)-C6 FUNGAL-TYPE DOMAIN-CONTAINING PROTEIN"/>
    <property type="match status" value="1"/>
</dbReference>